<dbReference type="GO" id="GO:0009395">
    <property type="term" value="P:phospholipid catabolic process"/>
    <property type="evidence" value="ECO:0007669"/>
    <property type="project" value="TreeGrafter"/>
</dbReference>
<feature type="signal peptide" evidence="2">
    <location>
        <begin position="1"/>
        <end position="20"/>
    </location>
</feature>
<dbReference type="Gene3D" id="1.10.287.1490">
    <property type="match status" value="1"/>
</dbReference>
<reference evidence="4 5" key="1">
    <citation type="submission" date="2015-08" db="EMBL/GenBank/DDBJ databases">
        <title>The genome of the Asian arowana (Scleropages formosus).</title>
        <authorList>
            <person name="Tan M.H."/>
            <person name="Gan H.M."/>
            <person name="Croft L.J."/>
            <person name="Austin C.M."/>
        </authorList>
    </citation>
    <scope>NUCLEOTIDE SEQUENCE [LARGE SCALE GENOMIC DNA]</scope>
    <source>
        <strain evidence="4">Aro1</strain>
    </source>
</reference>
<dbReference type="SUPFAM" id="SSF56496">
    <property type="entry name" value="Fibrinogen C-terminal domain-like"/>
    <property type="match status" value="1"/>
</dbReference>
<dbReference type="Proteomes" id="UP000034805">
    <property type="component" value="Unassembled WGS sequence"/>
</dbReference>
<comment type="caution">
    <text evidence="4">The sequence shown here is derived from an EMBL/GenBank/DDBJ whole genome shotgun (WGS) entry which is preliminary data.</text>
</comment>
<name>A0A0P7XJ95_SCLFO</name>
<evidence type="ECO:0000256" key="2">
    <source>
        <dbReference type="SAM" id="SignalP"/>
    </source>
</evidence>
<protein>
    <submittedName>
        <fullName evidence="4">Angiopoietin-related protein 3-like</fullName>
    </submittedName>
</protein>
<evidence type="ECO:0000259" key="3">
    <source>
        <dbReference type="PROSITE" id="PS51406"/>
    </source>
</evidence>
<dbReference type="InterPro" id="IPR002181">
    <property type="entry name" value="Fibrinogen_a/b/g_C_dom"/>
</dbReference>
<accession>A0A0P7XJ95</accession>
<dbReference type="InterPro" id="IPR050373">
    <property type="entry name" value="Fibrinogen_C-term_domain"/>
</dbReference>
<dbReference type="GO" id="GO:0005615">
    <property type="term" value="C:extracellular space"/>
    <property type="evidence" value="ECO:0007669"/>
    <property type="project" value="TreeGrafter"/>
</dbReference>
<dbReference type="Gene3D" id="4.10.530.10">
    <property type="entry name" value="Gamma-fibrinogen Carboxyl Terminal Fragment, domain 2"/>
    <property type="match status" value="1"/>
</dbReference>
<dbReference type="PANTHER" id="PTHR19143">
    <property type="entry name" value="FIBRINOGEN/TENASCIN/ANGIOPOEITIN"/>
    <property type="match status" value="1"/>
</dbReference>
<dbReference type="PANTHER" id="PTHR19143:SF222">
    <property type="entry name" value="ANGIOPOIETIN-RELATED PROTEIN 3"/>
    <property type="match status" value="1"/>
</dbReference>
<sequence length="489" mass="55633">MKLICLLMLLASFDMEATKANPATAEPLVESKSRFAMLDDVRLLANGLLHLGQSLKEFVQKTKGQINDIFQKLNIFDHSFYQLSVVTSEIKEEEEELKKTTSLLKTNNEEIKNLSLEMNTKVNDILQERNQLQTKVGGLEEKLSGLAKSVIPPEQLRDITALKEVIEAQEKNIQTLLFTVQGQQDQLNYQSKKIKSLEEKLSYEMLQETAEKLERLNPRASSLTEHLNNTSSNTSSDTYDLPADCNEVFNRGERISGVYSIKPNNSDPFNVFCEMTADGGSTVIQRRQDGSVDFDQTWEKYENGFGDLQREFWLGLKKIHSIAFQSSTILQIQLEDWKGDKRSIEYQFAMDGPSSQYTIHLRQVSGDLPNAMANHTGMRFSTKDHDNDNDDNFNCAENYTGLHSGIMHIFHSQSSALAIDTVLFWWFAGGWWFSACGDTNLNGKYMRVKPKGRAERRSGIYWRPERGNAYSIKSTKLSIRQAPDDSGFH</sequence>
<gene>
    <name evidence="4" type="ORF">Z043_103757</name>
</gene>
<evidence type="ECO:0000313" key="4">
    <source>
        <dbReference type="EMBL" id="KPP76862.1"/>
    </source>
</evidence>
<dbReference type="InterPro" id="IPR014716">
    <property type="entry name" value="Fibrinogen_a/b/g_C_1"/>
</dbReference>
<feature type="coiled-coil region" evidence="1">
    <location>
        <begin position="83"/>
        <end position="142"/>
    </location>
</feature>
<dbReference type="EMBL" id="JARO02000965">
    <property type="protein sequence ID" value="KPP76862.1"/>
    <property type="molecule type" value="Genomic_DNA"/>
</dbReference>
<dbReference type="Pfam" id="PF00147">
    <property type="entry name" value="Fibrinogen_C"/>
    <property type="match status" value="2"/>
</dbReference>
<dbReference type="GO" id="GO:0042632">
    <property type="term" value="P:cholesterol homeostasis"/>
    <property type="evidence" value="ECO:0007669"/>
    <property type="project" value="TreeGrafter"/>
</dbReference>
<dbReference type="AlphaFoldDB" id="A0A0P7XJ95"/>
<dbReference type="NCBIfam" id="NF040941">
    <property type="entry name" value="GGGWT_bact"/>
    <property type="match status" value="1"/>
</dbReference>
<feature type="domain" description="Fibrinogen C-terminal" evidence="3">
    <location>
        <begin position="236"/>
        <end position="483"/>
    </location>
</feature>
<dbReference type="CDD" id="cd00087">
    <property type="entry name" value="FReD"/>
    <property type="match status" value="1"/>
</dbReference>
<dbReference type="STRING" id="113540.ENSSFOP00015001393"/>
<dbReference type="SMART" id="SM00186">
    <property type="entry name" value="FBG"/>
    <property type="match status" value="1"/>
</dbReference>
<keyword evidence="1" id="KW-0175">Coiled coil</keyword>
<keyword evidence="2" id="KW-0732">Signal</keyword>
<feature type="chain" id="PRO_5006145425" evidence="2">
    <location>
        <begin position="21"/>
        <end position="489"/>
    </location>
</feature>
<proteinExistence type="predicted"/>
<dbReference type="GO" id="GO:0070328">
    <property type="term" value="P:triglyceride homeostasis"/>
    <property type="evidence" value="ECO:0007669"/>
    <property type="project" value="TreeGrafter"/>
</dbReference>
<dbReference type="GO" id="GO:0055091">
    <property type="term" value="P:phospholipid homeostasis"/>
    <property type="evidence" value="ECO:0007669"/>
    <property type="project" value="TreeGrafter"/>
</dbReference>
<organism evidence="4 5">
    <name type="scientific">Scleropages formosus</name>
    <name type="common">Asian bonytongue</name>
    <name type="synonym">Osteoglossum formosum</name>
    <dbReference type="NCBI Taxonomy" id="113540"/>
    <lineage>
        <taxon>Eukaryota</taxon>
        <taxon>Metazoa</taxon>
        <taxon>Chordata</taxon>
        <taxon>Craniata</taxon>
        <taxon>Vertebrata</taxon>
        <taxon>Euteleostomi</taxon>
        <taxon>Actinopterygii</taxon>
        <taxon>Neopterygii</taxon>
        <taxon>Teleostei</taxon>
        <taxon>Osteoglossocephala</taxon>
        <taxon>Osteoglossomorpha</taxon>
        <taxon>Osteoglossiformes</taxon>
        <taxon>Osteoglossidae</taxon>
        <taxon>Scleropages</taxon>
    </lineage>
</organism>
<evidence type="ECO:0000313" key="5">
    <source>
        <dbReference type="Proteomes" id="UP000034805"/>
    </source>
</evidence>
<dbReference type="Gene3D" id="3.90.215.10">
    <property type="entry name" value="Gamma Fibrinogen, chain A, domain 1"/>
    <property type="match status" value="2"/>
</dbReference>
<dbReference type="PROSITE" id="PS51406">
    <property type="entry name" value="FIBRINOGEN_C_2"/>
    <property type="match status" value="1"/>
</dbReference>
<evidence type="ECO:0000256" key="1">
    <source>
        <dbReference type="SAM" id="Coils"/>
    </source>
</evidence>
<dbReference type="InterPro" id="IPR036056">
    <property type="entry name" value="Fibrinogen-like_C"/>
</dbReference>